<dbReference type="InterPro" id="IPR001245">
    <property type="entry name" value="Ser-Thr/Tyr_kinase_cat_dom"/>
</dbReference>
<dbReference type="PRINTS" id="PR00109">
    <property type="entry name" value="TYRKINASE"/>
</dbReference>
<sequence length="354" mass="40050">RKYALVTLYKLSRASMLYPRCYVLKGITIDSPEAGGGFCDIHKGSYGEQYLCLKVVRVFRKTETTVMLKIFAKEAILWGQLYHPNILPFYGVYYLDEACKRICLVSPWMDNGNLAEYLRGNPTTPRRLFMYDIINGLSYLHDKSIVHGDLKAANVLVNEIGRACITDFGLSRLLTEKTFAITNATSSMGGFSSRWTAPELLEAPQASRAGDIWAFGSVCYEISTRLLPFHDCQVESQVIRRLLAGDLPTRPQGDPITDMDKIDDEIWDLMNRCWAQQPDDRPSCLQILHQLSQGTVPDSSYIAQDRLAREMEHFQHTMTKSSDISIDLAQVEQILNGVRIAQLLELYLVSTSLC</sequence>
<evidence type="ECO:0000313" key="3">
    <source>
        <dbReference type="Proteomes" id="UP000807342"/>
    </source>
</evidence>
<dbReference type="EMBL" id="MU151329">
    <property type="protein sequence ID" value="KAF9445045.1"/>
    <property type="molecule type" value="Genomic_DNA"/>
</dbReference>
<dbReference type="Proteomes" id="UP000807342">
    <property type="component" value="Unassembled WGS sequence"/>
</dbReference>
<dbReference type="InterPro" id="IPR008271">
    <property type="entry name" value="Ser/Thr_kinase_AS"/>
</dbReference>
<proteinExistence type="predicted"/>
<dbReference type="PROSITE" id="PS50011">
    <property type="entry name" value="PROTEIN_KINASE_DOM"/>
    <property type="match status" value="1"/>
</dbReference>
<dbReference type="GO" id="GO:0005524">
    <property type="term" value="F:ATP binding"/>
    <property type="evidence" value="ECO:0007669"/>
    <property type="project" value="InterPro"/>
</dbReference>
<reference evidence="2" key="1">
    <citation type="submission" date="2020-11" db="EMBL/GenBank/DDBJ databases">
        <authorList>
            <consortium name="DOE Joint Genome Institute"/>
            <person name="Ahrendt S."/>
            <person name="Riley R."/>
            <person name="Andreopoulos W."/>
            <person name="Labutti K."/>
            <person name="Pangilinan J."/>
            <person name="Ruiz-Duenas F.J."/>
            <person name="Barrasa J.M."/>
            <person name="Sanchez-Garcia M."/>
            <person name="Camarero S."/>
            <person name="Miyauchi S."/>
            <person name="Serrano A."/>
            <person name="Linde D."/>
            <person name="Babiker R."/>
            <person name="Drula E."/>
            <person name="Ayuso-Fernandez I."/>
            <person name="Pacheco R."/>
            <person name="Padilla G."/>
            <person name="Ferreira P."/>
            <person name="Barriuso J."/>
            <person name="Kellner H."/>
            <person name="Castanera R."/>
            <person name="Alfaro M."/>
            <person name="Ramirez L."/>
            <person name="Pisabarro A.G."/>
            <person name="Kuo A."/>
            <person name="Tritt A."/>
            <person name="Lipzen A."/>
            <person name="He G."/>
            <person name="Yan M."/>
            <person name="Ng V."/>
            <person name="Cullen D."/>
            <person name="Martin F."/>
            <person name="Rosso M.-N."/>
            <person name="Henrissat B."/>
            <person name="Hibbett D."/>
            <person name="Martinez A.T."/>
            <person name="Grigoriev I.V."/>
        </authorList>
    </citation>
    <scope>NUCLEOTIDE SEQUENCE</scope>
    <source>
        <strain evidence="2">MF-IS2</strain>
    </source>
</reference>
<comment type="caution">
    <text evidence="2">The sequence shown here is derived from an EMBL/GenBank/DDBJ whole genome shotgun (WGS) entry which is preliminary data.</text>
</comment>
<protein>
    <submittedName>
        <fullName evidence="2">Kinase-like protein</fullName>
    </submittedName>
</protein>
<dbReference type="InterPro" id="IPR051681">
    <property type="entry name" value="Ser/Thr_Kinases-Pseudokinases"/>
</dbReference>
<dbReference type="OrthoDB" id="122279at2759"/>
<organism evidence="2 3">
    <name type="scientific">Macrolepiota fuliginosa MF-IS2</name>
    <dbReference type="NCBI Taxonomy" id="1400762"/>
    <lineage>
        <taxon>Eukaryota</taxon>
        <taxon>Fungi</taxon>
        <taxon>Dikarya</taxon>
        <taxon>Basidiomycota</taxon>
        <taxon>Agaricomycotina</taxon>
        <taxon>Agaricomycetes</taxon>
        <taxon>Agaricomycetidae</taxon>
        <taxon>Agaricales</taxon>
        <taxon>Agaricineae</taxon>
        <taxon>Agaricaceae</taxon>
        <taxon>Macrolepiota</taxon>
    </lineage>
</organism>
<feature type="domain" description="Protein kinase" evidence="1">
    <location>
        <begin position="27"/>
        <end position="302"/>
    </location>
</feature>
<evidence type="ECO:0000259" key="1">
    <source>
        <dbReference type="PROSITE" id="PS50011"/>
    </source>
</evidence>
<dbReference type="SUPFAM" id="SSF56112">
    <property type="entry name" value="Protein kinase-like (PK-like)"/>
    <property type="match status" value="1"/>
</dbReference>
<dbReference type="GO" id="GO:0004674">
    <property type="term" value="F:protein serine/threonine kinase activity"/>
    <property type="evidence" value="ECO:0007669"/>
    <property type="project" value="TreeGrafter"/>
</dbReference>
<keyword evidence="3" id="KW-1185">Reference proteome</keyword>
<dbReference type="PANTHER" id="PTHR44329:SF214">
    <property type="entry name" value="PROTEIN KINASE DOMAIN-CONTAINING PROTEIN"/>
    <property type="match status" value="1"/>
</dbReference>
<name>A0A9P6C0W7_9AGAR</name>
<dbReference type="InterPro" id="IPR011009">
    <property type="entry name" value="Kinase-like_dom_sf"/>
</dbReference>
<dbReference type="AlphaFoldDB" id="A0A9P6C0W7"/>
<dbReference type="InterPro" id="IPR000719">
    <property type="entry name" value="Prot_kinase_dom"/>
</dbReference>
<dbReference type="Pfam" id="PF07714">
    <property type="entry name" value="PK_Tyr_Ser-Thr"/>
    <property type="match status" value="1"/>
</dbReference>
<feature type="non-terminal residue" evidence="2">
    <location>
        <position position="1"/>
    </location>
</feature>
<dbReference type="PROSITE" id="PS00108">
    <property type="entry name" value="PROTEIN_KINASE_ST"/>
    <property type="match status" value="1"/>
</dbReference>
<dbReference type="Gene3D" id="1.10.510.10">
    <property type="entry name" value="Transferase(Phosphotransferase) domain 1"/>
    <property type="match status" value="1"/>
</dbReference>
<evidence type="ECO:0000313" key="2">
    <source>
        <dbReference type="EMBL" id="KAF9445045.1"/>
    </source>
</evidence>
<gene>
    <name evidence="2" type="ORF">P691DRAFT_676448</name>
</gene>
<accession>A0A9P6C0W7</accession>
<keyword evidence="2" id="KW-0808">Transferase</keyword>
<dbReference type="PANTHER" id="PTHR44329">
    <property type="entry name" value="SERINE/THREONINE-PROTEIN KINASE TNNI3K-RELATED"/>
    <property type="match status" value="1"/>
</dbReference>
<dbReference type="SMART" id="SM00220">
    <property type="entry name" value="S_TKc"/>
    <property type="match status" value="1"/>
</dbReference>
<keyword evidence="2" id="KW-0418">Kinase</keyword>